<dbReference type="EnsemblMetazoa" id="XM_028659677.1">
    <property type="protein sequence ID" value="XP_028515478.1"/>
    <property type="gene ID" value="LOC114575226"/>
</dbReference>
<evidence type="ECO:0008006" key="3">
    <source>
        <dbReference type="Google" id="ProtNLM"/>
    </source>
</evidence>
<dbReference type="RefSeq" id="XP_028515478.1">
    <property type="nucleotide sequence ID" value="XM_028659677.1"/>
</dbReference>
<proteinExistence type="predicted"/>
<accession>A0A913YKC8</accession>
<dbReference type="GeneID" id="114575226"/>
<dbReference type="AlphaFoldDB" id="A0A913YKC8"/>
<dbReference type="OMA" id="SICEVNY"/>
<reference evidence="1" key="1">
    <citation type="submission" date="2022-11" db="UniProtKB">
        <authorList>
            <consortium name="EnsemblMetazoa"/>
        </authorList>
    </citation>
    <scope>IDENTIFICATION</scope>
</reference>
<keyword evidence="2" id="KW-1185">Reference proteome</keyword>
<evidence type="ECO:0000313" key="1">
    <source>
        <dbReference type="EnsemblMetazoa" id="XP_028515478.1"/>
    </source>
</evidence>
<organism evidence="1 2">
    <name type="scientific">Exaiptasia diaphana</name>
    <name type="common">Tropical sea anemone</name>
    <name type="synonym">Aiptasia pulchella</name>
    <dbReference type="NCBI Taxonomy" id="2652724"/>
    <lineage>
        <taxon>Eukaryota</taxon>
        <taxon>Metazoa</taxon>
        <taxon>Cnidaria</taxon>
        <taxon>Anthozoa</taxon>
        <taxon>Hexacorallia</taxon>
        <taxon>Actiniaria</taxon>
        <taxon>Aiptasiidae</taxon>
        <taxon>Exaiptasia</taxon>
    </lineage>
</organism>
<dbReference type="KEGG" id="epa:114575226"/>
<evidence type="ECO:0000313" key="2">
    <source>
        <dbReference type="Proteomes" id="UP000887567"/>
    </source>
</evidence>
<sequence>MQKPKINTTKIIKDNPTCNIGYNKVGCFKDDSKQPRPLKERLFVDSLNSGYEIDWGSWNDYMVDLVCRCAEVAAAKKHDYFGIQNFGECWAGGNTYNRVGQSNECLSDDYETCQEDPKANKHNCVGKKDTNYVYMLRFRG</sequence>
<name>A0A913YKC8_EXADI</name>
<dbReference type="Proteomes" id="UP000887567">
    <property type="component" value="Unplaced"/>
</dbReference>
<protein>
    <recommendedName>
        <fullName evidence="3">WSC domain-containing protein</fullName>
    </recommendedName>
</protein>
<dbReference type="OrthoDB" id="5981454at2759"/>